<dbReference type="InterPro" id="IPR049450">
    <property type="entry name" value="ACOT8-like_C"/>
</dbReference>
<dbReference type="CDD" id="cd03444">
    <property type="entry name" value="Thioesterase_II_repeat1"/>
    <property type="match status" value="1"/>
</dbReference>
<comment type="similarity">
    <text evidence="1">Belongs to the C/M/P thioester hydrolase family.</text>
</comment>
<keyword evidence="2" id="KW-0378">Hydrolase</keyword>
<proteinExistence type="inferred from homology"/>
<evidence type="ECO:0000313" key="6">
    <source>
        <dbReference type="EMBL" id="OZG49049.1"/>
    </source>
</evidence>
<dbReference type="SUPFAM" id="SSF54637">
    <property type="entry name" value="Thioesterase/thiol ester dehydrase-isomerase"/>
    <property type="match status" value="2"/>
</dbReference>
<dbReference type="AlphaFoldDB" id="A0A261EQB6"/>
<dbReference type="InterPro" id="IPR029069">
    <property type="entry name" value="HotDog_dom_sf"/>
</dbReference>
<evidence type="ECO:0000256" key="3">
    <source>
        <dbReference type="SAM" id="MobiDB-lite"/>
    </source>
</evidence>
<dbReference type="GO" id="GO:0006637">
    <property type="term" value="P:acyl-CoA metabolic process"/>
    <property type="evidence" value="ECO:0007669"/>
    <property type="project" value="InterPro"/>
</dbReference>
<feature type="domain" description="Acyl-CoA thioesterase-like N-terminal HotDog" evidence="4">
    <location>
        <begin position="65"/>
        <end position="142"/>
    </location>
</feature>
<evidence type="ECO:0000256" key="2">
    <source>
        <dbReference type="ARBA" id="ARBA00022801"/>
    </source>
</evidence>
<feature type="domain" description="Acyl-CoA thioesterase-like C-terminal" evidence="5">
    <location>
        <begin position="206"/>
        <end position="320"/>
    </location>
</feature>
<dbReference type="RefSeq" id="WP_094661522.1">
    <property type="nucleotide sequence ID" value="NZ_MWWR01000023.1"/>
</dbReference>
<sequence length="334" mass="35904">MTDASASASSAPEPTSPTSASPVVLGQAEGESPVDSIVKVLRLDTPVTSRDHTYITGRSISFPTKRVYGGQIIAQSVMAASKTVDPDRLPNSVHGYFITAGDINQDVLFDVENLRDGRSFSSRRVNVTQRDGAILTVIASFQKQGQTGVSFADPMPADVPAPDTLASARDLMAPYADTSSFADYYVHQSPFDIRHVGGTVMLTADAASAHEDSGRQLVWMRASGRVDAPQVMHRALLALGCDQIMMEPVIRRAGLSFITPGMSYASIDHSMWWYEDIDINDWHLYVQDTPVAAHGRGLATAKVYSTDGTLVAAMAQEAMVRVPAGVLEKDTAAQ</sequence>
<dbReference type="CDD" id="cd03445">
    <property type="entry name" value="Thioesterase_II_repeat2"/>
    <property type="match status" value="1"/>
</dbReference>
<accession>A0A261EQB6</accession>
<dbReference type="Gene3D" id="2.40.160.210">
    <property type="entry name" value="Acyl-CoA thioesterase, double hotdog domain"/>
    <property type="match status" value="1"/>
</dbReference>
<dbReference type="Proteomes" id="UP000216725">
    <property type="component" value="Unassembled WGS sequence"/>
</dbReference>
<dbReference type="Pfam" id="PF13622">
    <property type="entry name" value="4HBT_3"/>
    <property type="match status" value="1"/>
</dbReference>
<dbReference type="InterPro" id="IPR003703">
    <property type="entry name" value="Acyl_CoA_thio"/>
</dbReference>
<dbReference type="OrthoDB" id="9781019at2"/>
<feature type="compositionally biased region" description="Low complexity" evidence="3">
    <location>
        <begin position="1"/>
        <end position="22"/>
    </location>
</feature>
<comment type="caution">
    <text evidence="6">The sequence shown here is derived from an EMBL/GenBank/DDBJ whole genome shotgun (WGS) entry which is preliminary data.</text>
</comment>
<dbReference type="Pfam" id="PF20789">
    <property type="entry name" value="4HBT_3C"/>
    <property type="match status" value="1"/>
</dbReference>
<dbReference type="GO" id="GO:0009062">
    <property type="term" value="P:fatty acid catabolic process"/>
    <property type="evidence" value="ECO:0007669"/>
    <property type="project" value="TreeGrafter"/>
</dbReference>
<evidence type="ECO:0000259" key="4">
    <source>
        <dbReference type="Pfam" id="PF13622"/>
    </source>
</evidence>
<dbReference type="PANTHER" id="PTHR11066">
    <property type="entry name" value="ACYL-COA THIOESTERASE"/>
    <property type="match status" value="1"/>
</dbReference>
<dbReference type="GO" id="GO:0047617">
    <property type="term" value="F:fatty acyl-CoA hydrolase activity"/>
    <property type="evidence" value="ECO:0007669"/>
    <property type="project" value="InterPro"/>
</dbReference>
<gene>
    <name evidence="6" type="ORF">PSRA_1734</name>
</gene>
<feature type="region of interest" description="Disordered" evidence="3">
    <location>
        <begin position="1"/>
        <end position="23"/>
    </location>
</feature>
<keyword evidence="7" id="KW-1185">Reference proteome</keyword>
<name>A0A261EQB6_9BIFI</name>
<reference evidence="6 7" key="1">
    <citation type="journal article" date="2017" name="BMC Genomics">
        <title>Comparative genomic and phylogenomic analyses of the Bifidobacteriaceae family.</title>
        <authorList>
            <person name="Lugli G.A."/>
            <person name="Milani C."/>
            <person name="Turroni F."/>
            <person name="Duranti S."/>
            <person name="Mancabelli L."/>
            <person name="Mangifesta M."/>
            <person name="Ferrario C."/>
            <person name="Modesto M."/>
            <person name="Mattarelli P."/>
            <person name="Jiri K."/>
            <person name="van Sinderen D."/>
            <person name="Ventura M."/>
        </authorList>
    </citation>
    <scope>NUCLEOTIDE SEQUENCE [LARGE SCALE GENOMIC DNA]</scope>
    <source>
        <strain evidence="6 7">DSM 24742</strain>
    </source>
</reference>
<protein>
    <submittedName>
        <fullName evidence="6">Acyl-CoA thioesterase II</fullName>
    </submittedName>
</protein>
<organism evidence="6 7">
    <name type="scientific">Pseudoscardovia radai</name>
    <dbReference type="NCBI Taxonomy" id="987066"/>
    <lineage>
        <taxon>Bacteria</taxon>
        <taxon>Bacillati</taxon>
        <taxon>Actinomycetota</taxon>
        <taxon>Actinomycetes</taxon>
        <taxon>Bifidobacteriales</taxon>
        <taxon>Bifidobacteriaceae</taxon>
        <taxon>Pseudoscardovia</taxon>
    </lineage>
</organism>
<evidence type="ECO:0000313" key="7">
    <source>
        <dbReference type="Proteomes" id="UP000216725"/>
    </source>
</evidence>
<dbReference type="InterPro" id="IPR042171">
    <property type="entry name" value="Acyl-CoA_hotdog"/>
</dbReference>
<dbReference type="EMBL" id="MWWR01000023">
    <property type="protein sequence ID" value="OZG49049.1"/>
    <property type="molecule type" value="Genomic_DNA"/>
</dbReference>
<dbReference type="PANTHER" id="PTHR11066:SF34">
    <property type="entry name" value="ACYL-COENZYME A THIOESTERASE 8"/>
    <property type="match status" value="1"/>
</dbReference>
<dbReference type="InterPro" id="IPR049449">
    <property type="entry name" value="TesB_ACOT8-like_N"/>
</dbReference>
<evidence type="ECO:0000259" key="5">
    <source>
        <dbReference type="Pfam" id="PF20789"/>
    </source>
</evidence>
<evidence type="ECO:0000256" key="1">
    <source>
        <dbReference type="ARBA" id="ARBA00006538"/>
    </source>
</evidence>